<protein>
    <recommendedName>
        <fullName evidence="6">O-antigen ligase-related domain-containing protein</fullName>
    </recommendedName>
</protein>
<dbReference type="InterPro" id="IPR007016">
    <property type="entry name" value="O-antigen_ligase-rel_domated"/>
</dbReference>
<feature type="transmembrane region" description="Helical" evidence="5">
    <location>
        <begin position="329"/>
        <end position="348"/>
    </location>
</feature>
<feature type="transmembrane region" description="Helical" evidence="5">
    <location>
        <begin position="33"/>
        <end position="51"/>
    </location>
</feature>
<evidence type="ECO:0000256" key="2">
    <source>
        <dbReference type="ARBA" id="ARBA00022692"/>
    </source>
</evidence>
<evidence type="ECO:0000313" key="7">
    <source>
        <dbReference type="EMBL" id="OYQ34780.1"/>
    </source>
</evidence>
<feature type="domain" description="O-antigen ligase-related" evidence="6">
    <location>
        <begin position="192"/>
        <end position="336"/>
    </location>
</feature>
<feature type="transmembrane region" description="Helical" evidence="5">
    <location>
        <begin position="228"/>
        <end position="248"/>
    </location>
</feature>
<feature type="transmembrane region" description="Helical" evidence="5">
    <location>
        <begin position="354"/>
        <end position="373"/>
    </location>
</feature>
<feature type="transmembrane region" description="Helical" evidence="5">
    <location>
        <begin position="7"/>
        <end position="27"/>
    </location>
</feature>
<keyword evidence="4 5" id="KW-0472">Membrane</keyword>
<organism evidence="7 8">
    <name type="scientific">Niveispirillum lacus</name>
    <dbReference type="NCBI Taxonomy" id="1981099"/>
    <lineage>
        <taxon>Bacteria</taxon>
        <taxon>Pseudomonadati</taxon>
        <taxon>Pseudomonadota</taxon>
        <taxon>Alphaproteobacteria</taxon>
        <taxon>Rhodospirillales</taxon>
        <taxon>Azospirillaceae</taxon>
        <taxon>Niveispirillum</taxon>
    </lineage>
</organism>
<dbReference type="InterPro" id="IPR051533">
    <property type="entry name" value="WaaL-like"/>
</dbReference>
<dbReference type="PANTHER" id="PTHR37422">
    <property type="entry name" value="TEICHURONIC ACID BIOSYNTHESIS PROTEIN TUAE"/>
    <property type="match status" value="1"/>
</dbReference>
<dbReference type="EMBL" id="NOXU01000027">
    <property type="protein sequence ID" value="OYQ34780.1"/>
    <property type="molecule type" value="Genomic_DNA"/>
</dbReference>
<dbReference type="OrthoDB" id="8050531at2"/>
<comment type="caution">
    <text evidence="7">The sequence shown here is derived from an EMBL/GenBank/DDBJ whole genome shotgun (WGS) entry which is preliminary data.</text>
</comment>
<feature type="transmembrane region" description="Helical" evidence="5">
    <location>
        <begin position="89"/>
        <end position="109"/>
    </location>
</feature>
<evidence type="ECO:0000259" key="6">
    <source>
        <dbReference type="Pfam" id="PF04932"/>
    </source>
</evidence>
<dbReference type="AlphaFoldDB" id="A0A255Z2A8"/>
<dbReference type="GO" id="GO:0016020">
    <property type="term" value="C:membrane"/>
    <property type="evidence" value="ECO:0007669"/>
    <property type="project" value="UniProtKB-SubCell"/>
</dbReference>
<evidence type="ECO:0000256" key="5">
    <source>
        <dbReference type="SAM" id="Phobius"/>
    </source>
</evidence>
<sequence>MAVSGGAGRAFTGIFGFFGMLILAVLVPLVPLGLAPGMAVLSVLCVAAFFWHRRFLPIPDRVLLLALGLFLGWAGFSLTWTIGGGKATTGFFSFLYLWLPSLLLLSLLTELSDIAARRLTGWLLPAAVLGATLFAVELLAGQPIQHWAAGPDKGLLDFERDLNRAALLLSLLAGPVALLLWRLGWRRVAGLALFVPLLMAADSSSQSAVAALAGVIILLSVAVLSWRLAAGLVAVGIVAGFTLCGPVAQWMMTAGLSDAAWMPDSFRHRIMTWHFVAGRLGDHPWIGWGLEASRAIPGGGEVFPNTGPPGWPVLPIHPHNLFLQVRLELGWVGAAAAGLLLLVILHRLTRLDAAIRPMAIAVLGGAIFTQCFAYGAWQGWLICGMLFCAALVALAGRITSPS</sequence>
<gene>
    <name evidence="7" type="ORF">CHU95_09280</name>
</gene>
<name>A0A255Z2A8_9PROT</name>
<accession>A0A255Z2A8</accession>
<evidence type="ECO:0000256" key="1">
    <source>
        <dbReference type="ARBA" id="ARBA00004141"/>
    </source>
</evidence>
<feature type="transmembrane region" description="Helical" evidence="5">
    <location>
        <begin position="162"/>
        <end position="181"/>
    </location>
</feature>
<dbReference type="RefSeq" id="WP_094456000.1">
    <property type="nucleotide sequence ID" value="NZ_NOXU01000027.1"/>
</dbReference>
<evidence type="ECO:0000313" key="8">
    <source>
        <dbReference type="Proteomes" id="UP000216998"/>
    </source>
</evidence>
<reference evidence="7 8" key="1">
    <citation type="submission" date="2017-07" db="EMBL/GenBank/DDBJ databases">
        <title>Niveispirillum cyanobacteriorum sp. nov., isolated from cyanobacterial aggregates in a eutrophic lake.</title>
        <authorList>
            <person name="Cai H."/>
        </authorList>
    </citation>
    <scope>NUCLEOTIDE SEQUENCE [LARGE SCALE GENOMIC DNA]</scope>
    <source>
        <strain evidence="8">TH1-14</strain>
    </source>
</reference>
<feature type="transmembrane region" description="Helical" evidence="5">
    <location>
        <begin position="193"/>
        <end position="222"/>
    </location>
</feature>
<feature type="transmembrane region" description="Helical" evidence="5">
    <location>
        <begin position="63"/>
        <end position="83"/>
    </location>
</feature>
<dbReference type="Pfam" id="PF04932">
    <property type="entry name" value="Wzy_C"/>
    <property type="match status" value="1"/>
</dbReference>
<proteinExistence type="predicted"/>
<evidence type="ECO:0000256" key="4">
    <source>
        <dbReference type="ARBA" id="ARBA00023136"/>
    </source>
</evidence>
<keyword evidence="2 5" id="KW-0812">Transmembrane</keyword>
<dbReference type="Proteomes" id="UP000216998">
    <property type="component" value="Unassembled WGS sequence"/>
</dbReference>
<keyword evidence="3 5" id="KW-1133">Transmembrane helix</keyword>
<evidence type="ECO:0000256" key="3">
    <source>
        <dbReference type="ARBA" id="ARBA00022989"/>
    </source>
</evidence>
<dbReference type="PANTHER" id="PTHR37422:SF13">
    <property type="entry name" value="LIPOPOLYSACCHARIDE BIOSYNTHESIS PROTEIN PA4999-RELATED"/>
    <property type="match status" value="1"/>
</dbReference>
<feature type="transmembrane region" description="Helical" evidence="5">
    <location>
        <begin position="121"/>
        <end position="142"/>
    </location>
</feature>
<comment type="subcellular location">
    <subcellularLocation>
        <location evidence="1">Membrane</location>
        <topology evidence="1">Multi-pass membrane protein</topology>
    </subcellularLocation>
</comment>
<keyword evidence="8" id="KW-1185">Reference proteome</keyword>
<feature type="transmembrane region" description="Helical" evidence="5">
    <location>
        <begin position="380"/>
        <end position="399"/>
    </location>
</feature>